<dbReference type="AlphaFoldDB" id="A0A6P2CKV9"/>
<dbReference type="InterPro" id="IPR021414">
    <property type="entry name" value="DUF3054"/>
</dbReference>
<evidence type="ECO:0000313" key="2">
    <source>
        <dbReference type="EMBL" id="TXG92490.1"/>
    </source>
</evidence>
<keyword evidence="1" id="KW-1133">Transmembrane helix</keyword>
<proteinExistence type="predicted"/>
<keyword evidence="1" id="KW-0472">Membrane</keyword>
<feature type="transmembrane region" description="Helical" evidence="1">
    <location>
        <begin position="97"/>
        <end position="115"/>
    </location>
</feature>
<reference evidence="2 3" key="1">
    <citation type="submission" date="2018-07" db="EMBL/GenBank/DDBJ databases">
        <title>Genome sequence of Rhodococcus rhodnii ATCC 35071 from Rhodnius prolixus.</title>
        <authorList>
            <person name="Patel V."/>
            <person name="Vogel K.J."/>
        </authorList>
    </citation>
    <scope>NUCLEOTIDE SEQUENCE [LARGE SCALE GENOMIC DNA]</scope>
    <source>
        <strain evidence="2 3">ATCC 35071</strain>
    </source>
</reference>
<dbReference type="Proteomes" id="UP000471120">
    <property type="component" value="Unassembled WGS sequence"/>
</dbReference>
<keyword evidence="1" id="KW-0812">Transmembrane</keyword>
<sequence length="128" mass="13445">MSRTPRAVTLALVADVILVIVFAAVGRRSHGEANALAGLATTAWPFLLGLLVGWIAVIALYRDKFDPLLVLPTGVIVWLSTLVVGMLARVVSGQGTALSFVLVAGTVLAVFLIGWRAIAGVVRRRATA</sequence>
<feature type="transmembrane region" description="Helical" evidence="1">
    <location>
        <begin position="7"/>
        <end position="25"/>
    </location>
</feature>
<feature type="transmembrane region" description="Helical" evidence="1">
    <location>
        <begin position="37"/>
        <end position="61"/>
    </location>
</feature>
<gene>
    <name evidence="2" type="ORF">DW322_06925</name>
</gene>
<dbReference type="EMBL" id="QRCM01000001">
    <property type="protein sequence ID" value="TXG92490.1"/>
    <property type="molecule type" value="Genomic_DNA"/>
</dbReference>
<dbReference type="Pfam" id="PF11255">
    <property type="entry name" value="DUF3054"/>
    <property type="match status" value="1"/>
</dbReference>
<organism evidence="2 3">
    <name type="scientific">Rhodococcus rhodnii</name>
    <dbReference type="NCBI Taxonomy" id="38312"/>
    <lineage>
        <taxon>Bacteria</taxon>
        <taxon>Bacillati</taxon>
        <taxon>Actinomycetota</taxon>
        <taxon>Actinomycetes</taxon>
        <taxon>Mycobacteriales</taxon>
        <taxon>Nocardiaceae</taxon>
        <taxon>Rhodococcus</taxon>
    </lineage>
</organism>
<name>A0A6P2CKV9_9NOCA</name>
<feature type="transmembrane region" description="Helical" evidence="1">
    <location>
        <begin position="68"/>
        <end position="91"/>
    </location>
</feature>
<accession>A0A6P2CKV9</accession>
<evidence type="ECO:0000313" key="3">
    <source>
        <dbReference type="Proteomes" id="UP000471120"/>
    </source>
</evidence>
<evidence type="ECO:0000256" key="1">
    <source>
        <dbReference type="SAM" id="Phobius"/>
    </source>
</evidence>
<comment type="caution">
    <text evidence="2">The sequence shown here is derived from an EMBL/GenBank/DDBJ whole genome shotgun (WGS) entry which is preliminary data.</text>
</comment>
<protein>
    <submittedName>
        <fullName evidence="2">DUF3054 domain-containing protein</fullName>
    </submittedName>
</protein>